<accession>A0ABS1IZY7</accession>
<dbReference type="RefSeq" id="WP_208428922.1">
    <property type="nucleotide sequence ID" value="NZ_JAEPRJ010000001.1"/>
</dbReference>
<dbReference type="InterPro" id="IPR046563">
    <property type="entry name" value="DUF6715"/>
</dbReference>
<proteinExistence type="predicted"/>
<keyword evidence="1" id="KW-0472">Membrane</keyword>
<keyword evidence="1" id="KW-1133">Transmembrane helix</keyword>
<dbReference type="EMBL" id="JAEPRJ010000001">
    <property type="protein sequence ID" value="MBK5897441.1"/>
    <property type="molecule type" value="Genomic_DNA"/>
</dbReference>
<dbReference type="Proteomes" id="UP000604730">
    <property type="component" value="Unassembled WGS sequence"/>
</dbReference>
<gene>
    <name evidence="2" type="ORF">JJN12_06580</name>
</gene>
<protein>
    <submittedName>
        <fullName evidence="2">Uncharacterized protein</fullName>
    </submittedName>
</protein>
<evidence type="ECO:0000256" key="1">
    <source>
        <dbReference type="SAM" id="Phobius"/>
    </source>
</evidence>
<sequence>MYKKTQNPVVVGIVMALLAIFIIGGFFLVRSIGLKNLELKKSKTEVEKLMELNLDDNYPGNAREVLKIYNRILKCCYNEELTDEQIKKLAEQNQKLFDEQLLEKNPLDQYVEKLKKDIEDYKSKKTTIANIAIQDLAEAEREERGGYKFCNLLVSYIVKDTKGLKTTNEKYYLREDDKGRWKILFWELTYKTF</sequence>
<keyword evidence="1" id="KW-0812">Transmembrane</keyword>
<comment type="caution">
    <text evidence="2">The sequence shown here is derived from an EMBL/GenBank/DDBJ whole genome shotgun (WGS) entry which is preliminary data.</text>
</comment>
<reference evidence="2 3" key="1">
    <citation type="submission" date="2021-01" db="EMBL/GenBank/DDBJ databases">
        <title>Isolation and description of Catonella massiliensis sp. nov., a novel Catonella species, isolated from a stable periodontitis subject.</title>
        <authorList>
            <person name="Antezack A."/>
            <person name="Boxberger M."/>
            <person name="La Scola B."/>
            <person name="Monnet-Corti V."/>
        </authorList>
    </citation>
    <scope>NUCLEOTIDE SEQUENCE [LARGE SCALE GENOMIC DNA]</scope>
    <source>
        <strain evidence="2 3">Marseille-Q4567</strain>
    </source>
</reference>
<keyword evidence="3" id="KW-1185">Reference proteome</keyword>
<evidence type="ECO:0000313" key="2">
    <source>
        <dbReference type="EMBL" id="MBK5897441.1"/>
    </source>
</evidence>
<dbReference type="Pfam" id="PF20462">
    <property type="entry name" value="DUF6715"/>
    <property type="match status" value="1"/>
</dbReference>
<feature type="transmembrane region" description="Helical" evidence="1">
    <location>
        <begin position="12"/>
        <end position="33"/>
    </location>
</feature>
<evidence type="ECO:0000313" key="3">
    <source>
        <dbReference type="Proteomes" id="UP000604730"/>
    </source>
</evidence>
<name>A0ABS1IZY7_9FIRM</name>
<organism evidence="2 3">
    <name type="scientific">Catonella massiliensis</name>
    <dbReference type="NCBI Taxonomy" id="2799636"/>
    <lineage>
        <taxon>Bacteria</taxon>
        <taxon>Bacillati</taxon>
        <taxon>Bacillota</taxon>
        <taxon>Clostridia</taxon>
        <taxon>Lachnospirales</taxon>
        <taxon>Lachnospiraceae</taxon>
        <taxon>Catonella</taxon>
    </lineage>
</organism>